<reference evidence="1 2" key="1">
    <citation type="submission" date="2021-06" db="EMBL/GenBank/DDBJ databases">
        <authorList>
            <person name="Kallberg Y."/>
            <person name="Tangrot J."/>
            <person name="Rosling A."/>
        </authorList>
    </citation>
    <scope>NUCLEOTIDE SEQUENCE [LARGE SCALE GENOMIC DNA]</scope>
    <source>
        <strain evidence="1 2">120-4 pot B 10/14</strain>
    </source>
</reference>
<comment type="caution">
    <text evidence="1">The sequence shown here is derived from an EMBL/GenBank/DDBJ whole genome shotgun (WGS) entry which is preliminary data.</text>
</comment>
<dbReference type="PANTHER" id="PTHR35871">
    <property type="entry name" value="EXPRESSED PROTEIN"/>
    <property type="match status" value="1"/>
</dbReference>
<evidence type="ECO:0000313" key="2">
    <source>
        <dbReference type="Proteomes" id="UP000789901"/>
    </source>
</evidence>
<keyword evidence="2" id="KW-1185">Reference proteome</keyword>
<accession>A0ABN7WQT6</accession>
<gene>
    <name evidence="1" type="ORF">GMARGA_LOCUS33941</name>
</gene>
<dbReference type="Proteomes" id="UP000789901">
    <property type="component" value="Unassembled WGS sequence"/>
</dbReference>
<protein>
    <submittedName>
        <fullName evidence="1">31373_t:CDS:1</fullName>
    </submittedName>
</protein>
<sequence length="396" mass="46039">MLFTTEKLSNMLLDASASSNMLFNTKASSNINKLSNMLLDALASSNMLLDYEAPSNILLLQSFHETLQSPLSILHMRLGNINKSNNMLLDASASNNMLLDYEAPSNISLLQSSHETLQSSSYTASILHMHLDNINKSSNMLLDAEASSNMLLDYEASNDILLDALASYNILLLQLSHKTLQSSSSPTDATLILHMHRQGKMNASIQIAKTLWNKGNYISRYIRTWDDLYIKSGELLSYYQGKHKKSIKGYQEWLHQQSSKSHFPRALKIYIEKILLPKIEHTKDKISEKTYQTYMHALGYKYNKRNKDVYYDGHKWPDVVLYRKRWLERMFKYKKNMKDFTGNMLEVIVEPELEYGKKKLVQVIHDEYHFYTNDKQCRIWTREDENILRSKHMEHS</sequence>
<dbReference type="PANTHER" id="PTHR35871:SF1">
    <property type="entry name" value="CXC1-LIKE CYSTEINE CLUSTER ASSOCIATED WITH KDZ TRANSPOSASES DOMAIN-CONTAINING PROTEIN"/>
    <property type="match status" value="1"/>
</dbReference>
<name>A0ABN7WQT6_GIGMA</name>
<organism evidence="1 2">
    <name type="scientific">Gigaspora margarita</name>
    <dbReference type="NCBI Taxonomy" id="4874"/>
    <lineage>
        <taxon>Eukaryota</taxon>
        <taxon>Fungi</taxon>
        <taxon>Fungi incertae sedis</taxon>
        <taxon>Mucoromycota</taxon>
        <taxon>Glomeromycotina</taxon>
        <taxon>Glomeromycetes</taxon>
        <taxon>Diversisporales</taxon>
        <taxon>Gigasporaceae</taxon>
        <taxon>Gigaspora</taxon>
    </lineage>
</organism>
<feature type="non-terminal residue" evidence="1">
    <location>
        <position position="396"/>
    </location>
</feature>
<evidence type="ECO:0000313" key="1">
    <source>
        <dbReference type="EMBL" id="CAG8838364.1"/>
    </source>
</evidence>
<proteinExistence type="predicted"/>
<dbReference type="EMBL" id="CAJVQB010057881">
    <property type="protein sequence ID" value="CAG8838364.1"/>
    <property type="molecule type" value="Genomic_DNA"/>
</dbReference>